<proteinExistence type="predicted"/>
<evidence type="ECO:0000313" key="3">
    <source>
        <dbReference type="Proteomes" id="UP000823399"/>
    </source>
</evidence>
<dbReference type="EMBL" id="JABBWM010000636">
    <property type="protein sequence ID" value="KAG2079900.1"/>
    <property type="molecule type" value="Genomic_DNA"/>
</dbReference>
<dbReference type="Proteomes" id="UP000823399">
    <property type="component" value="Unassembled WGS sequence"/>
</dbReference>
<accession>A0A9P7JKG0</accession>
<evidence type="ECO:0000256" key="1">
    <source>
        <dbReference type="SAM" id="Phobius"/>
    </source>
</evidence>
<sequence>MLDSKVKIVDNEVKILGGEVKIRDEGTETRAQDKVHNESEKGCIRVTRIQRVRLLASYRKSDVKIQLFCGRVDNWSLMTAMYLGVRYIGMIYAMDQDNDFRSCHIMSDAIEYINDVANIMLGVIMIVRLYAMYQKSRRMLIFLVVFLAIRIAIGVMIAITVSHFVVGEVSYEFWTTPLGYSSLHGRSSHFASQSG</sequence>
<keyword evidence="3" id="KW-1185">Reference proteome</keyword>
<protein>
    <submittedName>
        <fullName evidence="2">Uncharacterized protein</fullName>
    </submittedName>
</protein>
<name>A0A9P7JKG0_9AGAM</name>
<keyword evidence="1" id="KW-1133">Transmembrane helix</keyword>
<feature type="transmembrane region" description="Helical" evidence="1">
    <location>
        <begin position="140"/>
        <end position="166"/>
    </location>
</feature>
<comment type="caution">
    <text evidence="2">The sequence shown here is derived from an EMBL/GenBank/DDBJ whole genome shotgun (WGS) entry which is preliminary data.</text>
</comment>
<reference evidence="2" key="1">
    <citation type="journal article" date="2020" name="New Phytol.">
        <title>Comparative genomics reveals dynamic genome evolution in host specialist ectomycorrhizal fungi.</title>
        <authorList>
            <person name="Lofgren L.A."/>
            <person name="Nguyen N.H."/>
            <person name="Vilgalys R."/>
            <person name="Ruytinx J."/>
            <person name="Liao H.L."/>
            <person name="Branco S."/>
            <person name="Kuo A."/>
            <person name="LaButti K."/>
            <person name="Lipzen A."/>
            <person name="Andreopoulos W."/>
            <person name="Pangilinan J."/>
            <person name="Riley R."/>
            <person name="Hundley H."/>
            <person name="Na H."/>
            <person name="Barry K."/>
            <person name="Grigoriev I.V."/>
            <person name="Stajich J.E."/>
            <person name="Kennedy P.G."/>
        </authorList>
    </citation>
    <scope>NUCLEOTIDE SEQUENCE</scope>
    <source>
        <strain evidence="2">FC423</strain>
    </source>
</reference>
<dbReference type="GeneID" id="64696978"/>
<dbReference type="OrthoDB" id="2631138at2759"/>
<feature type="transmembrane region" description="Helical" evidence="1">
    <location>
        <begin position="112"/>
        <end position="133"/>
    </location>
</feature>
<gene>
    <name evidence="2" type="ORF">F5147DRAFT_661588</name>
</gene>
<keyword evidence="1" id="KW-0472">Membrane</keyword>
<dbReference type="AlphaFoldDB" id="A0A9P7JKG0"/>
<keyword evidence="1" id="KW-0812">Transmembrane</keyword>
<evidence type="ECO:0000313" key="2">
    <source>
        <dbReference type="EMBL" id="KAG2079900.1"/>
    </source>
</evidence>
<dbReference type="RefSeq" id="XP_041284078.1">
    <property type="nucleotide sequence ID" value="XM_041434719.1"/>
</dbReference>
<feature type="transmembrane region" description="Helical" evidence="1">
    <location>
        <begin position="74"/>
        <end position="92"/>
    </location>
</feature>
<organism evidence="2 3">
    <name type="scientific">Suillus discolor</name>
    <dbReference type="NCBI Taxonomy" id="1912936"/>
    <lineage>
        <taxon>Eukaryota</taxon>
        <taxon>Fungi</taxon>
        <taxon>Dikarya</taxon>
        <taxon>Basidiomycota</taxon>
        <taxon>Agaricomycotina</taxon>
        <taxon>Agaricomycetes</taxon>
        <taxon>Agaricomycetidae</taxon>
        <taxon>Boletales</taxon>
        <taxon>Suillineae</taxon>
        <taxon>Suillaceae</taxon>
        <taxon>Suillus</taxon>
    </lineage>
</organism>